<dbReference type="EMBL" id="BQNL01000001">
    <property type="protein sequence ID" value="GKH14998.1"/>
    <property type="molecule type" value="Genomic_DNA"/>
</dbReference>
<dbReference type="Proteomes" id="UP001055048">
    <property type="component" value="Unassembled WGS sequence"/>
</dbReference>
<keyword evidence="1" id="KW-0812">Transmembrane</keyword>
<reference evidence="2" key="1">
    <citation type="submission" date="2022-01" db="EMBL/GenBank/DDBJ databases">
        <title>Novel bile acid biosynthetic pathways are enriched in the microbiome of centenarians.</title>
        <authorList>
            <person name="Sato Y."/>
            <person name="Atarashi K."/>
            <person name="Plichta R.D."/>
            <person name="Arai Y."/>
            <person name="Sasajima S."/>
            <person name="Kearney M.S."/>
            <person name="Suda W."/>
            <person name="Takeshita K."/>
            <person name="Sasaki T."/>
            <person name="Okamoto S."/>
            <person name="Skelly N.A."/>
            <person name="Okamura Y."/>
            <person name="Vlamakis H."/>
            <person name="Li Y."/>
            <person name="Tanoue T."/>
            <person name="Takei H."/>
            <person name="Nittono H."/>
            <person name="Narushima S."/>
            <person name="Irie J."/>
            <person name="Itoh H."/>
            <person name="Moriya K."/>
            <person name="Sugiura Y."/>
            <person name="Suematsu M."/>
            <person name="Moritoki N."/>
            <person name="Shibata S."/>
            <person name="Littman R.D."/>
            <person name="Fischbach A.M."/>
            <person name="Uwamino Y."/>
            <person name="Inoue T."/>
            <person name="Honda A."/>
            <person name="Hattori M."/>
            <person name="Murai T."/>
            <person name="Xavier J.R."/>
            <person name="Hirose N."/>
            <person name="Honda K."/>
        </authorList>
    </citation>
    <scope>NUCLEOTIDE SEQUENCE</scope>
    <source>
        <strain evidence="2">CE91-St12</strain>
    </source>
</reference>
<dbReference type="RefSeq" id="WP_244074794.1">
    <property type="nucleotide sequence ID" value="NZ_BQNL01000001.1"/>
</dbReference>
<sequence>MKTWRTIQKIAVAVGMTYGMWLGTNVDATDADSRNAFVIIVLSVIVAISLCIPDKTDTETA</sequence>
<name>A0AA37K122_BACUN</name>
<accession>A0AA37K122</accession>
<keyword evidence="1" id="KW-0472">Membrane</keyword>
<evidence type="ECO:0000313" key="3">
    <source>
        <dbReference type="Proteomes" id="UP001055048"/>
    </source>
</evidence>
<evidence type="ECO:0000313" key="2">
    <source>
        <dbReference type="EMBL" id="GKH14998.1"/>
    </source>
</evidence>
<comment type="caution">
    <text evidence="2">The sequence shown here is derived from an EMBL/GenBank/DDBJ whole genome shotgun (WGS) entry which is preliminary data.</text>
</comment>
<organism evidence="2 3">
    <name type="scientific">Bacteroides uniformis</name>
    <dbReference type="NCBI Taxonomy" id="820"/>
    <lineage>
        <taxon>Bacteria</taxon>
        <taxon>Pseudomonadati</taxon>
        <taxon>Bacteroidota</taxon>
        <taxon>Bacteroidia</taxon>
        <taxon>Bacteroidales</taxon>
        <taxon>Bacteroidaceae</taxon>
        <taxon>Bacteroides</taxon>
    </lineage>
</organism>
<protein>
    <submittedName>
        <fullName evidence="2">Uncharacterized protein</fullName>
    </submittedName>
</protein>
<gene>
    <name evidence="2" type="ORF">CE91St12_32080</name>
</gene>
<dbReference type="AlphaFoldDB" id="A0AA37K122"/>
<evidence type="ECO:0000256" key="1">
    <source>
        <dbReference type="SAM" id="Phobius"/>
    </source>
</evidence>
<keyword evidence="1" id="KW-1133">Transmembrane helix</keyword>
<proteinExistence type="predicted"/>
<feature type="transmembrane region" description="Helical" evidence="1">
    <location>
        <begin position="36"/>
        <end position="53"/>
    </location>
</feature>
<feature type="transmembrane region" description="Helical" evidence="1">
    <location>
        <begin position="7"/>
        <end position="24"/>
    </location>
</feature>